<dbReference type="EMBL" id="CADIJQ010000009">
    <property type="protein sequence ID" value="CAB3732519.1"/>
    <property type="molecule type" value="Genomic_DNA"/>
</dbReference>
<name>A0A6S7BY71_9BURK</name>
<keyword evidence="2" id="KW-1185">Reference proteome</keyword>
<organism evidence="1 2">
    <name type="scientific">Achromobacter kerstersii</name>
    <dbReference type="NCBI Taxonomy" id="1353890"/>
    <lineage>
        <taxon>Bacteria</taxon>
        <taxon>Pseudomonadati</taxon>
        <taxon>Pseudomonadota</taxon>
        <taxon>Betaproteobacteria</taxon>
        <taxon>Burkholderiales</taxon>
        <taxon>Alcaligenaceae</taxon>
        <taxon>Achromobacter</taxon>
    </lineage>
</organism>
<reference evidence="1 2" key="1">
    <citation type="submission" date="2020-04" db="EMBL/GenBank/DDBJ databases">
        <authorList>
            <person name="De Canck E."/>
        </authorList>
    </citation>
    <scope>NUCLEOTIDE SEQUENCE [LARGE SCALE GENOMIC DNA]</scope>
    <source>
        <strain evidence="1 2">LMG 3441</strain>
    </source>
</reference>
<accession>A0A6S7BY71</accession>
<gene>
    <name evidence="1" type="ORF">LMG3441_04821</name>
</gene>
<proteinExistence type="predicted"/>
<dbReference type="AlphaFoldDB" id="A0A6S7BY71"/>
<protein>
    <submittedName>
        <fullName evidence="1">Uncharacterized protein</fullName>
    </submittedName>
</protein>
<sequence length="263" mass="29603">MRPARLNCRSVGTVIRRPVICRLDLAAKLQSQYRFRRMPAERFQGRTEMNTPDEDDRNEMYEQIARDFYPDHKAQAITEFTRDRLQSYYVANPRVMRPAVDAIQEGRRLRSNGHSGAAVVYFVTAIELLLKATLLKPVVHGLVHMDGLAEVIVGQALGQAGFDRYVNLLKTLFADLAGMDIAEVRRPLVSKSLLEECKQQQKLRNQIIHQGARADIEQAESAQLVAVAVYELVVQPMLSALGLWVLEHGEIRVYGTGFAASNA</sequence>
<evidence type="ECO:0000313" key="2">
    <source>
        <dbReference type="Proteomes" id="UP000494269"/>
    </source>
</evidence>
<evidence type="ECO:0000313" key="1">
    <source>
        <dbReference type="EMBL" id="CAB3732519.1"/>
    </source>
</evidence>
<dbReference type="Proteomes" id="UP000494269">
    <property type="component" value="Unassembled WGS sequence"/>
</dbReference>